<dbReference type="PROSITE" id="PS00028">
    <property type="entry name" value="ZINC_FINGER_C2H2_1"/>
    <property type="match status" value="2"/>
</dbReference>
<dbReference type="eggNOG" id="KOG1721">
    <property type="taxonomic scope" value="Eukaryota"/>
</dbReference>
<dbReference type="GO" id="GO:0043709">
    <property type="term" value="P:cell adhesion involved in single-species biofilm formation"/>
    <property type="evidence" value="ECO:0007669"/>
    <property type="project" value="UniProtKB-ARBA"/>
</dbReference>
<evidence type="ECO:0000256" key="9">
    <source>
        <dbReference type="SAM" id="MobiDB-lite"/>
    </source>
</evidence>
<dbReference type="GO" id="GO:0005634">
    <property type="term" value="C:nucleus"/>
    <property type="evidence" value="ECO:0007669"/>
    <property type="project" value="UniProtKB-SubCell"/>
</dbReference>
<feature type="region of interest" description="Disordered" evidence="9">
    <location>
        <begin position="67"/>
        <end position="105"/>
    </location>
</feature>
<evidence type="ECO:0000256" key="8">
    <source>
        <dbReference type="PROSITE-ProRule" id="PRU00042"/>
    </source>
</evidence>
<protein>
    <recommendedName>
        <fullName evidence="10">C2H2-type domain-containing protein</fullName>
    </recommendedName>
</protein>
<keyword evidence="5 8" id="KW-0863">Zinc-finger</keyword>
<gene>
    <name evidence="11" type="ORF">ZYGR_0I05680</name>
</gene>
<evidence type="ECO:0000313" key="12">
    <source>
        <dbReference type="Proteomes" id="UP000187013"/>
    </source>
</evidence>
<dbReference type="SUPFAM" id="SSF57667">
    <property type="entry name" value="beta-beta-alpha zinc fingers"/>
    <property type="match status" value="1"/>
</dbReference>
<dbReference type="OMA" id="TREYKCH"/>
<evidence type="ECO:0000256" key="1">
    <source>
        <dbReference type="ARBA" id="ARBA00004123"/>
    </source>
</evidence>
<feature type="domain" description="C2H2-type" evidence="10">
    <location>
        <begin position="138"/>
        <end position="167"/>
    </location>
</feature>
<keyword evidence="6" id="KW-0862">Zinc</keyword>
<dbReference type="AlphaFoldDB" id="A0A1Q2ZXT7"/>
<dbReference type="SMART" id="SM00355">
    <property type="entry name" value="ZnF_C2H2"/>
    <property type="match status" value="2"/>
</dbReference>
<dbReference type="PANTHER" id="PTHR14003">
    <property type="entry name" value="TRANSCRIPTIONAL REPRESSOR PROTEIN YY"/>
    <property type="match status" value="1"/>
</dbReference>
<dbReference type="Pfam" id="PF00096">
    <property type="entry name" value="zf-C2H2"/>
    <property type="match status" value="1"/>
</dbReference>
<sequence length="189" mass="20806">MMLVQGRKYTTLLPSLTDLLAVEENLKCKLNKFAFDEVGRKPSGTVTGTTLSRKPVALAPPLLAPPYAQVDTSSSQGSTSGSESLGTSPVTHRIRKRRNTNSSNNSERRHVCRICYKGFTTSGHLARHNRIHTGEKNHECPYEGCDQKFSRHDNCIQHYRAHVKRELRVSEALRTGNSNTSSTAGGAGI</sequence>
<dbReference type="GO" id="GO:2000218">
    <property type="term" value="P:negative regulation of invasive growth in response to glucose limitation"/>
    <property type="evidence" value="ECO:0007669"/>
    <property type="project" value="UniProtKB-ARBA"/>
</dbReference>
<evidence type="ECO:0000256" key="5">
    <source>
        <dbReference type="ARBA" id="ARBA00022771"/>
    </source>
</evidence>
<dbReference type="InterPro" id="IPR036236">
    <property type="entry name" value="Znf_C2H2_sf"/>
</dbReference>
<dbReference type="EMBL" id="BDGX01000009">
    <property type="protein sequence ID" value="GAV48271.1"/>
    <property type="molecule type" value="Genomic_DNA"/>
</dbReference>
<dbReference type="OrthoDB" id="6365676at2759"/>
<feature type="domain" description="C2H2-type" evidence="10">
    <location>
        <begin position="110"/>
        <end position="137"/>
    </location>
</feature>
<evidence type="ECO:0000256" key="4">
    <source>
        <dbReference type="ARBA" id="ARBA00022737"/>
    </source>
</evidence>
<organism evidence="11 12">
    <name type="scientific">Zygosaccharomyces rouxii</name>
    <dbReference type="NCBI Taxonomy" id="4956"/>
    <lineage>
        <taxon>Eukaryota</taxon>
        <taxon>Fungi</taxon>
        <taxon>Dikarya</taxon>
        <taxon>Ascomycota</taxon>
        <taxon>Saccharomycotina</taxon>
        <taxon>Saccharomycetes</taxon>
        <taxon>Saccharomycetales</taxon>
        <taxon>Saccharomycetaceae</taxon>
        <taxon>Zygosaccharomyces</taxon>
    </lineage>
</organism>
<dbReference type="GO" id="GO:0000785">
    <property type="term" value="C:chromatin"/>
    <property type="evidence" value="ECO:0007669"/>
    <property type="project" value="TreeGrafter"/>
</dbReference>
<dbReference type="GO" id="GO:2000221">
    <property type="term" value="P:negative regulation of pseudohyphal growth"/>
    <property type="evidence" value="ECO:0007669"/>
    <property type="project" value="UniProtKB-ARBA"/>
</dbReference>
<evidence type="ECO:0000256" key="6">
    <source>
        <dbReference type="ARBA" id="ARBA00022833"/>
    </source>
</evidence>
<dbReference type="Gene3D" id="3.30.160.60">
    <property type="entry name" value="Classic Zinc Finger"/>
    <property type="match status" value="2"/>
</dbReference>
<evidence type="ECO:0000313" key="11">
    <source>
        <dbReference type="EMBL" id="GAV48271.1"/>
    </source>
</evidence>
<reference evidence="11 12" key="1">
    <citation type="submission" date="2016-08" db="EMBL/GenBank/DDBJ databases">
        <title>Draft genome sequence of allopolyploid Zygosaccharomyces rouxii.</title>
        <authorList>
            <person name="Watanabe J."/>
            <person name="Uehara K."/>
            <person name="Mogi Y."/>
            <person name="Tsukioka Y."/>
        </authorList>
    </citation>
    <scope>NUCLEOTIDE SEQUENCE [LARGE SCALE GENOMIC DNA]</scope>
    <source>
        <strain evidence="11 12">NBRC 110957</strain>
    </source>
</reference>
<dbReference type="GO" id="GO:0008270">
    <property type="term" value="F:zinc ion binding"/>
    <property type="evidence" value="ECO:0007669"/>
    <property type="project" value="UniProtKB-KW"/>
</dbReference>
<evidence type="ECO:0000256" key="2">
    <source>
        <dbReference type="ARBA" id="ARBA00022491"/>
    </source>
</evidence>
<dbReference type="FunFam" id="3.30.160.60:FF:001382">
    <property type="entry name" value="Transcriptional repressor"/>
    <property type="match status" value="1"/>
</dbReference>
<name>A0A1Q2ZXT7_ZYGRO</name>
<proteinExistence type="predicted"/>
<dbReference type="GO" id="GO:0005667">
    <property type="term" value="C:transcription regulator complex"/>
    <property type="evidence" value="ECO:0007669"/>
    <property type="project" value="TreeGrafter"/>
</dbReference>
<dbReference type="GO" id="GO:0000122">
    <property type="term" value="P:negative regulation of transcription by RNA polymerase II"/>
    <property type="evidence" value="ECO:0007669"/>
    <property type="project" value="UniProtKB-ARBA"/>
</dbReference>
<dbReference type="PROSITE" id="PS50157">
    <property type="entry name" value="ZINC_FINGER_C2H2_2"/>
    <property type="match status" value="2"/>
</dbReference>
<evidence type="ECO:0000256" key="7">
    <source>
        <dbReference type="ARBA" id="ARBA00023242"/>
    </source>
</evidence>
<accession>A0A1Q2ZXT7</accession>
<keyword evidence="2" id="KW-0678">Repressor</keyword>
<dbReference type="GO" id="GO:0000978">
    <property type="term" value="F:RNA polymerase II cis-regulatory region sequence-specific DNA binding"/>
    <property type="evidence" value="ECO:0007669"/>
    <property type="project" value="TreeGrafter"/>
</dbReference>
<evidence type="ECO:0000259" key="10">
    <source>
        <dbReference type="PROSITE" id="PS50157"/>
    </source>
</evidence>
<keyword evidence="4" id="KW-0677">Repeat</keyword>
<comment type="subcellular location">
    <subcellularLocation>
        <location evidence="1">Nucleus</location>
    </subcellularLocation>
</comment>
<dbReference type="GO" id="GO:0000981">
    <property type="term" value="F:DNA-binding transcription factor activity, RNA polymerase II-specific"/>
    <property type="evidence" value="ECO:0007669"/>
    <property type="project" value="TreeGrafter"/>
</dbReference>
<keyword evidence="3" id="KW-0479">Metal-binding</keyword>
<dbReference type="Proteomes" id="UP000187013">
    <property type="component" value="Unassembled WGS sequence"/>
</dbReference>
<dbReference type="PANTHER" id="PTHR14003:SF19">
    <property type="entry name" value="YY2 TRANSCRIPTION FACTOR"/>
    <property type="match status" value="1"/>
</dbReference>
<comment type="caution">
    <text evidence="11">The sequence shown here is derived from an EMBL/GenBank/DDBJ whole genome shotgun (WGS) entry which is preliminary data.</text>
</comment>
<dbReference type="InterPro" id="IPR013087">
    <property type="entry name" value="Znf_C2H2_type"/>
</dbReference>
<evidence type="ECO:0000256" key="3">
    <source>
        <dbReference type="ARBA" id="ARBA00022723"/>
    </source>
</evidence>
<feature type="compositionally biased region" description="Low complexity" evidence="9">
    <location>
        <begin position="72"/>
        <end position="88"/>
    </location>
</feature>
<keyword evidence="7" id="KW-0539">Nucleus</keyword>